<dbReference type="Proteomes" id="UP000499080">
    <property type="component" value="Unassembled WGS sequence"/>
</dbReference>
<protein>
    <submittedName>
        <fullName evidence="2">Uncharacterized protein</fullName>
    </submittedName>
</protein>
<dbReference type="AlphaFoldDB" id="A0A4Y2SQS9"/>
<organism evidence="2 3">
    <name type="scientific">Araneus ventricosus</name>
    <name type="common">Orbweaver spider</name>
    <name type="synonym">Epeira ventricosa</name>
    <dbReference type="NCBI Taxonomy" id="182803"/>
    <lineage>
        <taxon>Eukaryota</taxon>
        <taxon>Metazoa</taxon>
        <taxon>Ecdysozoa</taxon>
        <taxon>Arthropoda</taxon>
        <taxon>Chelicerata</taxon>
        <taxon>Arachnida</taxon>
        <taxon>Araneae</taxon>
        <taxon>Araneomorphae</taxon>
        <taxon>Entelegynae</taxon>
        <taxon>Araneoidea</taxon>
        <taxon>Araneidae</taxon>
        <taxon>Araneus</taxon>
    </lineage>
</organism>
<evidence type="ECO:0000313" key="3">
    <source>
        <dbReference type="Proteomes" id="UP000499080"/>
    </source>
</evidence>
<keyword evidence="1" id="KW-0472">Membrane</keyword>
<evidence type="ECO:0000313" key="2">
    <source>
        <dbReference type="EMBL" id="GBN90688.1"/>
    </source>
</evidence>
<accession>A0A4Y2SQS9</accession>
<gene>
    <name evidence="2" type="ORF">AVEN_114010_1</name>
</gene>
<reference evidence="2 3" key="1">
    <citation type="journal article" date="2019" name="Sci. Rep.">
        <title>Orb-weaving spider Araneus ventricosus genome elucidates the spidroin gene catalogue.</title>
        <authorList>
            <person name="Kono N."/>
            <person name="Nakamura H."/>
            <person name="Ohtoshi R."/>
            <person name="Moran D.A.P."/>
            <person name="Shinohara A."/>
            <person name="Yoshida Y."/>
            <person name="Fujiwara M."/>
            <person name="Mori M."/>
            <person name="Tomita M."/>
            <person name="Arakawa K."/>
        </authorList>
    </citation>
    <scope>NUCLEOTIDE SEQUENCE [LARGE SCALE GENOMIC DNA]</scope>
</reference>
<keyword evidence="3" id="KW-1185">Reference proteome</keyword>
<feature type="transmembrane region" description="Helical" evidence="1">
    <location>
        <begin position="69"/>
        <end position="86"/>
    </location>
</feature>
<evidence type="ECO:0000256" key="1">
    <source>
        <dbReference type="SAM" id="Phobius"/>
    </source>
</evidence>
<keyword evidence="1" id="KW-1133">Transmembrane helix</keyword>
<comment type="caution">
    <text evidence="2">The sequence shown here is derived from an EMBL/GenBank/DDBJ whole genome shotgun (WGS) entry which is preliminary data.</text>
</comment>
<name>A0A4Y2SQS9_ARAVE</name>
<keyword evidence="1" id="KW-0812">Transmembrane</keyword>
<sequence>MRYTLYTALNGSLLCRKLDGRRLAAMSRNSFSSISSVESESVRCSNPHQSFRKTFNSIEVAYFRSFDHLIFITFSVIVIDIGFLYLDDDFIISHQLKSCIINITI</sequence>
<proteinExistence type="predicted"/>
<dbReference type="EMBL" id="BGPR01023478">
    <property type="protein sequence ID" value="GBN90688.1"/>
    <property type="molecule type" value="Genomic_DNA"/>
</dbReference>